<dbReference type="EMBL" id="RYFI01000011">
    <property type="protein sequence ID" value="RXF73032.1"/>
    <property type="molecule type" value="Genomic_DNA"/>
</dbReference>
<dbReference type="RefSeq" id="WP_128777892.1">
    <property type="nucleotide sequence ID" value="NZ_RYFI01000011.1"/>
</dbReference>
<feature type="compositionally biased region" description="Basic and acidic residues" evidence="1">
    <location>
        <begin position="193"/>
        <end position="221"/>
    </location>
</feature>
<dbReference type="AlphaFoldDB" id="A0A4V1KJ57"/>
<evidence type="ECO:0000256" key="1">
    <source>
        <dbReference type="SAM" id="MobiDB-lite"/>
    </source>
</evidence>
<evidence type="ECO:0008006" key="5">
    <source>
        <dbReference type="Google" id="ProtNLM"/>
    </source>
</evidence>
<feature type="signal peptide" evidence="2">
    <location>
        <begin position="1"/>
        <end position="22"/>
    </location>
</feature>
<proteinExistence type="predicted"/>
<evidence type="ECO:0000256" key="2">
    <source>
        <dbReference type="SAM" id="SignalP"/>
    </source>
</evidence>
<name>A0A4V1KJ57_9HYPH</name>
<accession>A0A4V1KJ57</accession>
<feature type="region of interest" description="Disordered" evidence="1">
    <location>
        <begin position="24"/>
        <end position="224"/>
    </location>
</feature>
<protein>
    <recommendedName>
        <fullName evidence="5">DUF4148 domain-containing protein</fullName>
    </recommendedName>
</protein>
<feature type="compositionally biased region" description="Basic and acidic residues" evidence="1">
    <location>
        <begin position="104"/>
        <end position="167"/>
    </location>
</feature>
<comment type="caution">
    <text evidence="3">The sequence shown here is derived from an EMBL/GenBank/DDBJ whole genome shotgun (WGS) entry which is preliminary data.</text>
</comment>
<sequence>MKTMLLATVASAALAFPLAALAQDGAAPRQTADTLLDRATPPGAAAKAEPRTEPKPAQTAASNVEQPAPTSPSPDATKTTAAPAESRPQKTAAATAESELLADGPEKQRRNRSEAPSRPETSDAGRDDRDRRAREASIRTDQRAGDRRRDASERSARSEMRTRERAGAEVSVESRPGDPERTTRAPRVARSSDAVESRLARRERESTFEADARMRGGEGRRPAASARYVVSASRQSDEDLEIELARRAARRHIADSGYVDDTDFDSRDRVIAVRPRSYQRVYVVED</sequence>
<organism evidence="3 4">
    <name type="scientific">Hansschlegelia zhihuaiae</name>
    <dbReference type="NCBI Taxonomy" id="405005"/>
    <lineage>
        <taxon>Bacteria</taxon>
        <taxon>Pseudomonadati</taxon>
        <taxon>Pseudomonadota</taxon>
        <taxon>Alphaproteobacteria</taxon>
        <taxon>Hyphomicrobiales</taxon>
        <taxon>Methylopilaceae</taxon>
        <taxon>Hansschlegelia</taxon>
    </lineage>
</organism>
<feature type="compositionally biased region" description="Low complexity" evidence="1">
    <location>
        <begin position="91"/>
        <end position="102"/>
    </location>
</feature>
<reference evidence="3 4" key="1">
    <citation type="submission" date="2018-12" db="EMBL/GenBank/DDBJ databases">
        <title>bacterium Hansschlegelia zhihuaiae S113.</title>
        <authorList>
            <person name="He J."/>
        </authorList>
    </citation>
    <scope>NUCLEOTIDE SEQUENCE [LARGE SCALE GENOMIC DNA]</scope>
    <source>
        <strain evidence="3 4">S 113</strain>
    </source>
</reference>
<evidence type="ECO:0000313" key="4">
    <source>
        <dbReference type="Proteomes" id="UP000289708"/>
    </source>
</evidence>
<keyword evidence="4" id="KW-1185">Reference proteome</keyword>
<feature type="chain" id="PRO_5020962346" description="DUF4148 domain-containing protein" evidence="2">
    <location>
        <begin position="23"/>
        <end position="286"/>
    </location>
</feature>
<gene>
    <name evidence="3" type="ORF">EK403_12940</name>
</gene>
<evidence type="ECO:0000313" key="3">
    <source>
        <dbReference type="EMBL" id="RXF73032.1"/>
    </source>
</evidence>
<keyword evidence="2" id="KW-0732">Signal</keyword>
<dbReference type="Proteomes" id="UP000289708">
    <property type="component" value="Unassembled WGS sequence"/>
</dbReference>